<name>A0A0E3L7Y0_9EURY</name>
<proteinExistence type="predicted"/>
<accession>A0A0E3L7Y0</accession>
<evidence type="ECO:0000313" key="2">
    <source>
        <dbReference type="EMBL" id="AKB27556.1"/>
    </source>
</evidence>
<keyword evidence="1" id="KW-0472">Membrane</keyword>
<gene>
    <name evidence="2" type="ORF">MSSIT_0837</name>
</gene>
<dbReference type="EMBL" id="CP009506">
    <property type="protein sequence ID" value="AKB27556.1"/>
    <property type="molecule type" value="Genomic_DNA"/>
</dbReference>
<sequence>MRPGDIRMEKDILKDDSAWADFLISKGALILASVIFFAAFFQLAAGFKDLEAQEQLDFLARDFKVVVDEAGAGSFQGEVSEEFSYRFDENEIFRGSPFGENIEVLVSGEYVHLKAKCDEKSFSAVKPFAFGVLPFNESVLREKLHTEFGAEGCEDSPLKAELQEVKAFLQVSGAREVILNAGENISMKKELIYLKDSEGVSAFGCVLVYQ</sequence>
<dbReference type="OrthoDB" id="125616at2157"/>
<dbReference type="PATRIC" id="fig|1434120.4.peg.1058"/>
<keyword evidence="1" id="KW-1133">Transmembrane helix</keyword>
<protein>
    <submittedName>
        <fullName evidence="2">Uncharacterized protein</fullName>
    </submittedName>
</protein>
<dbReference type="HOGENOM" id="CLU_110569_0_0_2"/>
<evidence type="ECO:0000313" key="3">
    <source>
        <dbReference type="Proteomes" id="UP000033111"/>
    </source>
</evidence>
<organism evidence="2 3">
    <name type="scientific">Methanosarcina siciliae T4/M</name>
    <dbReference type="NCBI Taxonomy" id="1434120"/>
    <lineage>
        <taxon>Archaea</taxon>
        <taxon>Methanobacteriati</taxon>
        <taxon>Methanobacteriota</taxon>
        <taxon>Stenosarchaea group</taxon>
        <taxon>Methanomicrobia</taxon>
        <taxon>Methanosarcinales</taxon>
        <taxon>Methanosarcinaceae</taxon>
        <taxon>Methanosarcina</taxon>
    </lineage>
</organism>
<feature type="transmembrane region" description="Helical" evidence="1">
    <location>
        <begin position="20"/>
        <end position="41"/>
    </location>
</feature>
<dbReference type="KEGG" id="msw:MSSIT_0837"/>
<dbReference type="AlphaFoldDB" id="A0A0E3L7Y0"/>
<keyword evidence="3" id="KW-1185">Reference proteome</keyword>
<dbReference type="Proteomes" id="UP000033111">
    <property type="component" value="Chromosome"/>
</dbReference>
<evidence type="ECO:0000256" key="1">
    <source>
        <dbReference type="SAM" id="Phobius"/>
    </source>
</evidence>
<keyword evidence="1" id="KW-0812">Transmembrane</keyword>
<reference evidence="2 3" key="1">
    <citation type="submission" date="2014-07" db="EMBL/GenBank/DDBJ databases">
        <title>Methanogenic archaea and the global carbon cycle.</title>
        <authorList>
            <person name="Henriksen J.R."/>
            <person name="Luke J."/>
            <person name="Reinhart S."/>
            <person name="Benedict M.N."/>
            <person name="Youngblut N.D."/>
            <person name="Metcalf M.E."/>
            <person name="Whitaker R.J."/>
            <person name="Metcalf W.W."/>
        </authorList>
    </citation>
    <scope>NUCLEOTIDE SEQUENCE [LARGE SCALE GENOMIC DNA]</scope>
    <source>
        <strain evidence="2 3">T4/M</strain>
    </source>
</reference>